<organism evidence="2 3">
    <name type="scientific">Heracleum sosnowskyi</name>
    <dbReference type="NCBI Taxonomy" id="360622"/>
    <lineage>
        <taxon>Eukaryota</taxon>
        <taxon>Viridiplantae</taxon>
        <taxon>Streptophyta</taxon>
        <taxon>Embryophyta</taxon>
        <taxon>Tracheophyta</taxon>
        <taxon>Spermatophyta</taxon>
        <taxon>Magnoliopsida</taxon>
        <taxon>eudicotyledons</taxon>
        <taxon>Gunneridae</taxon>
        <taxon>Pentapetalae</taxon>
        <taxon>asterids</taxon>
        <taxon>campanulids</taxon>
        <taxon>Apiales</taxon>
        <taxon>Apiaceae</taxon>
        <taxon>Apioideae</taxon>
        <taxon>apioid superclade</taxon>
        <taxon>Tordylieae</taxon>
        <taxon>Tordyliinae</taxon>
        <taxon>Heracleum</taxon>
    </lineage>
</organism>
<dbReference type="EMBL" id="JAUIZM010000002">
    <property type="protein sequence ID" value="KAK1400155.1"/>
    <property type="molecule type" value="Genomic_DNA"/>
</dbReference>
<reference evidence="2" key="2">
    <citation type="submission" date="2023-05" db="EMBL/GenBank/DDBJ databases">
        <authorList>
            <person name="Schelkunov M.I."/>
        </authorList>
    </citation>
    <scope>NUCLEOTIDE SEQUENCE</scope>
    <source>
        <strain evidence="2">Hsosn_3</strain>
        <tissue evidence="2">Leaf</tissue>
    </source>
</reference>
<evidence type="ECO:0000259" key="1">
    <source>
        <dbReference type="Pfam" id="PF03732"/>
    </source>
</evidence>
<dbReference type="InterPro" id="IPR005162">
    <property type="entry name" value="Retrotrans_gag_dom"/>
</dbReference>
<dbReference type="Proteomes" id="UP001237642">
    <property type="component" value="Unassembled WGS sequence"/>
</dbReference>
<accession>A0AAD8N3B6</accession>
<evidence type="ECO:0000313" key="3">
    <source>
        <dbReference type="Proteomes" id="UP001237642"/>
    </source>
</evidence>
<dbReference type="Pfam" id="PF03732">
    <property type="entry name" value="Retrotrans_gag"/>
    <property type="match status" value="1"/>
</dbReference>
<sequence>MPMSPFTKGIKELMIPQLDEMRDYPKYYGDADPEEYLPNFDIEMSLLRVEKLARCRMLEATVSCSTKHQWFKHLQTESIKSWEQMKELFVAQYQTPRWFTLFVVSLEKYRQRREETLGSYYHRFARKEARIRRTLDVVLRTLLLKGVRSGTDPSEEFLRSRVREFSRPYTQSEPHKIKEWRKETSLKRDRGGRRLRLREITSASSLLGIPTWASFKFLWTHQVFVPIAFKLHVKGHQLS</sequence>
<gene>
    <name evidence="2" type="ORF">POM88_010018</name>
</gene>
<name>A0AAD8N3B6_9APIA</name>
<feature type="domain" description="Retrotransposon gag" evidence="1">
    <location>
        <begin position="67"/>
        <end position="146"/>
    </location>
</feature>
<evidence type="ECO:0000313" key="2">
    <source>
        <dbReference type="EMBL" id="KAK1400155.1"/>
    </source>
</evidence>
<comment type="caution">
    <text evidence="2">The sequence shown here is derived from an EMBL/GenBank/DDBJ whole genome shotgun (WGS) entry which is preliminary data.</text>
</comment>
<keyword evidence="3" id="KW-1185">Reference proteome</keyword>
<reference evidence="2" key="1">
    <citation type="submission" date="2023-02" db="EMBL/GenBank/DDBJ databases">
        <title>Genome of toxic invasive species Heracleum sosnowskyi carries increased number of genes despite the absence of recent whole-genome duplications.</title>
        <authorList>
            <person name="Schelkunov M."/>
            <person name="Shtratnikova V."/>
            <person name="Makarenko M."/>
            <person name="Klepikova A."/>
            <person name="Omelchenko D."/>
            <person name="Novikova G."/>
            <person name="Obukhova E."/>
            <person name="Bogdanov V."/>
            <person name="Penin A."/>
            <person name="Logacheva M."/>
        </authorList>
    </citation>
    <scope>NUCLEOTIDE SEQUENCE</scope>
    <source>
        <strain evidence="2">Hsosn_3</strain>
        <tissue evidence="2">Leaf</tissue>
    </source>
</reference>
<dbReference type="AlphaFoldDB" id="A0AAD8N3B6"/>
<protein>
    <recommendedName>
        <fullName evidence="1">Retrotransposon gag domain-containing protein</fullName>
    </recommendedName>
</protein>
<proteinExistence type="predicted"/>